<dbReference type="GO" id="GO:0004034">
    <property type="term" value="F:aldose 1-epimerase activity"/>
    <property type="evidence" value="ECO:0007669"/>
    <property type="project" value="TreeGrafter"/>
</dbReference>
<dbReference type="PANTHER" id="PTHR10091:SF0">
    <property type="entry name" value="GALACTOSE MUTAROTASE"/>
    <property type="match status" value="1"/>
</dbReference>
<dbReference type="CDD" id="cd09022">
    <property type="entry name" value="Aldose_epim_Ec_YihR"/>
    <property type="match status" value="1"/>
</dbReference>
<dbReference type="PANTHER" id="PTHR10091">
    <property type="entry name" value="ALDOSE-1-EPIMERASE"/>
    <property type="match status" value="1"/>
</dbReference>
<dbReference type="GO" id="GO:0033499">
    <property type="term" value="P:galactose catabolic process via UDP-galactose, Leloir pathway"/>
    <property type="evidence" value="ECO:0007669"/>
    <property type="project" value="TreeGrafter"/>
</dbReference>
<dbReference type="InterPro" id="IPR014718">
    <property type="entry name" value="GH-type_carb-bd"/>
</dbReference>
<reference evidence="2" key="1">
    <citation type="submission" date="2018-04" db="EMBL/GenBank/DDBJ databases">
        <authorList>
            <person name="Liu S."/>
            <person name="Wang Z."/>
            <person name="Li J."/>
        </authorList>
    </citation>
    <scope>NUCLEOTIDE SEQUENCE [LARGE SCALE GENOMIC DNA]</scope>
    <source>
        <strain evidence="2">S1194</strain>
    </source>
</reference>
<dbReference type="AlphaFoldDB" id="A0A2U1T2N7"/>
<dbReference type="GO" id="GO:0030246">
    <property type="term" value="F:carbohydrate binding"/>
    <property type="evidence" value="ECO:0007669"/>
    <property type="project" value="InterPro"/>
</dbReference>
<evidence type="ECO:0000313" key="2">
    <source>
        <dbReference type="Proteomes" id="UP000244978"/>
    </source>
</evidence>
<evidence type="ECO:0000313" key="1">
    <source>
        <dbReference type="EMBL" id="PWB98144.1"/>
    </source>
</evidence>
<dbReference type="InterPro" id="IPR037480">
    <property type="entry name" value="YihR-like"/>
</dbReference>
<dbReference type="Gene3D" id="2.70.98.10">
    <property type="match status" value="1"/>
</dbReference>
<organism evidence="1 2">
    <name type="scientific">Homoserinimonas hongtaonis</name>
    <dbReference type="NCBI Taxonomy" id="2079791"/>
    <lineage>
        <taxon>Bacteria</taxon>
        <taxon>Bacillati</taxon>
        <taxon>Actinomycetota</taxon>
        <taxon>Actinomycetes</taxon>
        <taxon>Micrococcales</taxon>
        <taxon>Microbacteriaceae</taxon>
        <taxon>Homoserinimonas</taxon>
    </lineage>
</organism>
<keyword evidence="2" id="KW-1185">Reference proteome</keyword>
<dbReference type="SUPFAM" id="SSF74650">
    <property type="entry name" value="Galactose mutarotase-like"/>
    <property type="match status" value="1"/>
</dbReference>
<dbReference type="Proteomes" id="UP000244978">
    <property type="component" value="Unassembled WGS sequence"/>
</dbReference>
<protein>
    <recommendedName>
        <fullName evidence="3">Aldose epimerase</fullName>
    </recommendedName>
</protein>
<dbReference type="InterPro" id="IPR008183">
    <property type="entry name" value="Aldose_1/G6P_1-epimerase"/>
</dbReference>
<dbReference type="EMBL" id="QEEX01000001">
    <property type="protein sequence ID" value="PWB98144.1"/>
    <property type="molecule type" value="Genomic_DNA"/>
</dbReference>
<dbReference type="Pfam" id="PF01263">
    <property type="entry name" value="Aldose_epim"/>
    <property type="match status" value="1"/>
</dbReference>
<name>A0A2U1T2N7_9MICO</name>
<evidence type="ECO:0008006" key="3">
    <source>
        <dbReference type="Google" id="ProtNLM"/>
    </source>
</evidence>
<accession>A0A2U1T2N7</accession>
<dbReference type="InterPro" id="IPR011013">
    <property type="entry name" value="Gal_mutarotase_sf_dom"/>
</dbReference>
<proteinExistence type="predicted"/>
<gene>
    <name evidence="1" type="ORF">DF220_10130</name>
</gene>
<comment type="caution">
    <text evidence="1">The sequence shown here is derived from an EMBL/GenBank/DDBJ whole genome shotgun (WGS) entry which is preliminary data.</text>
</comment>
<dbReference type="RefSeq" id="WP_108997918.1">
    <property type="nucleotide sequence ID" value="NZ_QEEX01000001.1"/>
</dbReference>
<dbReference type="GO" id="GO:0006006">
    <property type="term" value="P:glucose metabolic process"/>
    <property type="evidence" value="ECO:0007669"/>
    <property type="project" value="TreeGrafter"/>
</dbReference>
<sequence>MRAPTGEQFELSRTGNTGHVRAIITELAASLRVLEVDGVAVTQPYSVDTLPPFGCGIVLAPWPNRVAGGVWSHDGVERQLDITEPDRHNAIHGLLRNAPYTVVERSDSAITLAATVFPQHGYPFLLETSVRYELVDHGMRVTHSATNRSAEAAPVAFGVHPFFRVGDAPVEDLVLTSSATSRFETDARLNPVGEVTTEATDYDLRAGRRVGDLELDDAFGGLVPVDGLIRTTLRAPDGSVVELWQEPDWAWIQVFTTRSFPSMSGEGGTGSTSEQTLAVAIEPMTAPPNAFNSGLGVRWLAEDETWSTSWGVSYVGAGASAEPGPVA</sequence>